<dbReference type="GO" id="GO:0008236">
    <property type="term" value="F:serine-type peptidase activity"/>
    <property type="evidence" value="ECO:0007669"/>
    <property type="project" value="UniProtKB-KW"/>
</dbReference>
<evidence type="ECO:0000256" key="6">
    <source>
        <dbReference type="ARBA" id="ARBA00022825"/>
    </source>
</evidence>
<evidence type="ECO:0000256" key="3">
    <source>
        <dbReference type="ARBA" id="ARBA00022670"/>
    </source>
</evidence>
<reference evidence="16 17" key="1">
    <citation type="journal article" date="2016" name="Genome Biol. Evol.">
        <title>Gene Family Evolution Reflects Adaptation to Soil Environmental Stressors in the Genome of the Collembolan Orchesella cincta.</title>
        <authorList>
            <person name="Faddeeva-Vakhrusheva A."/>
            <person name="Derks M.F."/>
            <person name="Anvar S.Y."/>
            <person name="Agamennone V."/>
            <person name="Suring W."/>
            <person name="Smit S."/>
            <person name="van Straalen N.M."/>
            <person name="Roelofs D."/>
        </authorList>
    </citation>
    <scope>NUCLEOTIDE SEQUENCE [LARGE SCALE GENOMIC DNA]</scope>
    <source>
        <tissue evidence="16">Mixed pool</tissue>
    </source>
</reference>
<evidence type="ECO:0000256" key="8">
    <source>
        <dbReference type="ARBA" id="ARBA00022989"/>
    </source>
</evidence>
<comment type="caution">
    <text evidence="16">The sequence shown here is derived from an EMBL/GenBank/DDBJ whole genome shotgun (WGS) entry which is preliminary data.</text>
</comment>
<feature type="domain" description="Dipeptidylpeptidase IV N-terminal" evidence="15">
    <location>
        <begin position="137"/>
        <end position="476"/>
    </location>
</feature>
<organism evidence="16 17">
    <name type="scientific">Orchesella cincta</name>
    <name type="common">Springtail</name>
    <name type="synonym">Podura cincta</name>
    <dbReference type="NCBI Taxonomy" id="48709"/>
    <lineage>
        <taxon>Eukaryota</taxon>
        <taxon>Metazoa</taxon>
        <taxon>Ecdysozoa</taxon>
        <taxon>Arthropoda</taxon>
        <taxon>Hexapoda</taxon>
        <taxon>Collembola</taxon>
        <taxon>Entomobryomorpha</taxon>
        <taxon>Entomobryoidea</taxon>
        <taxon>Orchesellidae</taxon>
        <taxon>Orchesellinae</taxon>
        <taxon>Orchesella</taxon>
    </lineage>
</organism>
<feature type="domain" description="Peptidase S9 prolyl oligopeptidase catalytic" evidence="14">
    <location>
        <begin position="718"/>
        <end position="769"/>
    </location>
</feature>
<feature type="region of interest" description="Disordered" evidence="12">
    <location>
        <begin position="517"/>
        <end position="538"/>
    </location>
</feature>
<proteinExistence type="predicted"/>
<keyword evidence="17" id="KW-1185">Reference proteome</keyword>
<dbReference type="OrthoDB" id="16520at2759"/>
<protein>
    <submittedName>
        <fullName evidence="16">Inactive dipeptidyl peptidase 10</fullName>
    </submittedName>
</protein>
<evidence type="ECO:0000313" key="17">
    <source>
        <dbReference type="Proteomes" id="UP000094527"/>
    </source>
</evidence>
<accession>A0A1D2N010</accession>
<dbReference type="InterPro" id="IPR050278">
    <property type="entry name" value="Serine_Prot_S9B/DPPIV"/>
</dbReference>
<evidence type="ECO:0000256" key="13">
    <source>
        <dbReference type="SAM" id="Phobius"/>
    </source>
</evidence>
<keyword evidence="2" id="KW-0031">Aminopeptidase</keyword>
<dbReference type="AlphaFoldDB" id="A0A1D2N010"/>
<dbReference type="GO" id="GO:0006508">
    <property type="term" value="P:proteolysis"/>
    <property type="evidence" value="ECO:0007669"/>
    <property type="project" value="UniProtKB-KW"/>
</dbReference>
<gene>
    <name evidence="16" type="ORF">Ocin01_08139</name>
</gene>
<keyword evidence="6" id="KW-0720">Serine protease</keyword>
<dbReference type="Proteomes" id="UP000094527">
    <property type="component" value="Unassembled WGS sequence"/>
</dbReference>
<dbReference type="Gene3D" id="3.40.50.1820">
    <property type="entry name" value="alpha/beta hydrolase"/>
    <property type="match status" value="1"/>
</dbReference>
<dbReference type="GO" id="GO:0005886">
    <property type="term" value="C:plasma membrane"/>
    <property type="evidence" value="ECO:0007669"/>
    <property type="project" value="TreeGrafter"/>
</dbReference>
<comment type="subcellular location">
    <subcellularLocation>
        <location evidence="11">Endomembrane system</location>
        <topology evidence="11">Single-pass membrane protein</topology>
    </subcellularLocation>
    <subcellularLocation>
        <location evidence="1">Membrane</location>
        <topology evidence="1">Single-pass type II membrane protein</topology>
    </subcellularLocation>
</comment>
<evidence type="ECO:0000256" key="4">
    <source>
        <dbReference type="ARBA" id="ARBA00022692"/>
    </source>
</evidence>
<sequence>MPVVSDARPSRAYSIATAKELTKELVAATPSQRNWKGIVISLLVILAVCGLIGFAIYLLRPPDDGPRVKGEKLGIDDVISSKYVALPFNGTWISDNELVYLNHLGGLSILNVVTLDARPLVANTTFRQLNAQKFAVSPDQRFVLLIHDERPIWERSILAKYTVYEISTEDKTLLTPHGSLLSHGQEQPELQWVGWGPRGNSLVFVYENDIYYKTEVRSNRTSRITKTGRNGLIYNGVPDWLYEVEVLMSDNAIWISPNGQYLVYASFNDTPVGEASYTWYADELPYPKLRTLRFPKAGTSIPEVTLWAVDLRSSSFSSIPFKPPDTVDISDHYLTGVKWINDDSFVAVWSNRLQNMSVISTCRASQWTCNQIYTVKIPDSSWLDFVEPPHFSSDGRSCLMRIPKRDGDAGHFRHIVWLDIRSGREIPITHGPFEVTSIVAWDQSTQTIYFIAVPHGRPGQRHLYSISERSSNSTVSVPPLCITCPRGSSISELRKQGKKPSADHHYAHLQHTKDVLDGSELLPSSTAPSTISSSSSSYKYSTEGRKMMISYGTYSASITDMMVLNISNREFMSNQNQLNKNNVQSSPSSSSSSSPRSKSLSIHCKDFFPCLYNKVIFSPNKRFFVRECLGPSVPYVTLHRAPLGNLIFLLNNNTELRDKVSKLALPDMRTFFVETSGGYFAPVRLYLPPGLREEEEFKFPMVLHADGGPGTQLVSEKWGLSWASYLASKNNYIVAEIDGRGTGFQGESIRGALYKTLGTVEVTDQLEVIQ</sequence>
<evidence type="ECO:0000256" key="1">
    <source>
        <dbReference type="ARBA" id="ARBA00004606"/>
    </source>
</evidence>
<feature type="transmembrane region" description="Helical" evidence="13">
    <location>
        <begin position="38"/>
        <end position="59"/>
    </location>
</feature>
<dbReference type="OMA" id="RFFVREC"/>
<keyword evidence="5" id="KW-0378">Hydrolase</keyword>
<keyword evidence="7" id="KW-0735">Signal-anchor</keyword>
<dbReference type="Pfam" id="PF00326">
    <property type="entry name" value="Peptidase_S9"/>
    <property type="match status" value="1"/>
</dbReference>
<dbReference type="STRING" id="48709.A0A1D2N010"/>
<evidence type="ECO:0000313" key="16">
    <source>
        <dbReference type="EMBL" id="ODM98541.1"/>
    </source>
</evidence>
<dbReference type="SUPFAM" id="SSF82171">
    <property type="entry name" value="DPP6 N-terminal domain-like"/>
    <property type="match status" value="1"/>
</dbReference>
<dbReference type="Pfam" id="PF00930">
    <property type="entry name" value="DPPIV_N"/>
    <property type="match status" value="1"/>
</dbReference>
<dbReference type="SUPFAM" id="SSF53474">
    <property type="entry name" value="alpha/beta-Hydrolases"/>
    <property type="match status" value="1"/>
</dbReference>
<evidence type="ECO:0000256" key="10">
    <source>
        <dbReference type="ARBA" id="ARBA00023180"/>
    </source>
</evidence>
<dbReference type="PANTHER" id="PTHR11731:SF200">
    <property type="entry name" value="DIPEPTIDYL PEPTIDASE 10, ISOFORM B"/>
    <property type="match status" value="1"/>
</dbReference>
<dbReference type="GO" id="GO:0012505">
    <property type="term" value="C:endomembrane system"/>
    <property type="evidence" value="ECO:0007669"/>
    <property type="project" value="UniProtKB-SubCell"/>
</dbReference>
<evidence type="ECO:0000259" key="15">
    <source>
        <dbReference type="Pfam" id="PF00930"/>
    </source>
</evidence>
<dbReference type="InterPro" id="IPR001375">
    <property type="entry name" value="Peptidase_S9_cat"/>
</dbReference>
<evidence type="ECO:0000256" key="7">
    <source>
        <dbReference type="ARBA" id="ARBA00022968"/>
    </source>
</evidence>
<dbReference type="Gene3D" id="2.140.10.30">
    <property type="entry name" value="Dipeptidylpeptidase IV, N-terminal domain"/>
    <property type="match status" value="2"/>
</dbReference>
<dbReference type="EMBL" id="LJIJ01000344">
    <property type="protein sequence ID" value="ODM98541.1"/>
    <property type="molecule type" value="Genomic_DNA"/>
</dbReference>
<keyword evidence="4 13" id="KW-0812">Transmembrane</keyword>
<feature type="compositionally biased region" description="Low complexity" evidence="12">
    <location>
        <begin position="524"/>
        <end position="538"/>
    </location>
</feature>
<dbReference type="GO" id="GO:0004177">
    <property type="term" value="F:aminopeptidase activity"/>
    <property type="evidence" value="ECO:0007669"/>
    <property type="project" value="UniProtKB-KW"/>
</dbReference>
<dbReference type="InterPro" id="IPR029058">
    <property type="entry name" value="AB_hydrolase_fold"/>
</dbReference>
<keyword evidence="8 13" id="KW-1133">Transmembrane helix</keyword>
<dbReference type="InterPro" id="IPR002469">
    <property type="entry name" value="Peptidase_S9B_N"/>
</dbReference>
<keyword evidence="10" id="KW-0325">Glycoprotein</keyword>
<evidence type="ECO:0000259" key="14">
    <source>
        <dbReference type="Pfam" id="PF00326"/>
    </source>
</evidence>
<name>A0A1D2N010_ORCCI</name>
<evidence type="ECO:0000256" key="11">
    <source>
        <dbReference type="ARBA" id="ARBA00037847"/>
    </source>
</evidence>
<keyword evidence="3" id="KW-0645">Protease</keyword>
<dbReference type="PANTHER" id="PTHR11731">
    <property type="entry name" value="PROTEASE FAMILY S9B,C DIPEPTIDYL-PEPTIDASE IV-RELATED"/>
    <property type="match status" value="1"/>
</dbReference>
<evidence type="ECO:0000256" key="12">
    <source>
        <dbReference type="SAM" id="MobiDB-lite"/>
    </source>
</evidence>
<keyword evidence="9 13" id="KW-0472">Membrane</keyword>
<dbReference type="GO" id="GO:0008239">
    <property type="term" value="F:dipeptidyl-peptidase activity"/>
    <property type="evidence" value="ECO:0007669"/>
    <property type="project" value="TreeGrafter"/>
</dbReference>
<evidence type="ECO:0000256" key="9">
    <source>
        <dbReference type="ARBA" id="ARBA00023136"/>
    </source>
</evidence>
<evidence type="ECO:0000256" key="5">
    <source>
        <dbReference type="ARBA" id="ARBA00022801"/>
    </source>
</evidence>
<evidence type="ECO:0000256" key="2">
    <source>
        <dbReference type="ARBA" id="ARBA00022438"/>
    </source>
</evidence>